<organism evidence="1 2">
    <name type="scientific">Chryseosolibacter histidini</name>
    <dbReference type="NCBI Taxonomy" id="2782349"/>
    <lineage>
        <taxon>Bacteria</taxon>
        <taxon>Pseudomonadati</taxon>
        <taxon>Bacteroidota</taxon>
        <taxon>Cytophagia</taxon>
        <taxon>Cytophagales</taxon>
        <taxon>Chryseotaleaceae</taxon>
        <taxon>Chryseosolibacter</taxon>
    </lineage>
</organism>
<name>A0AAP2DPG1_9BACT</name>
<protein>
    <recommendedName>
        <fullName evidence="3">Adhesin domain-containing protein</fullName>
    </recommendedName>
</protein>
<keyword evidence="2" id="KW-1185">Reference proteome</keyword>
<dbReference type="EMBL" id="JAHESF010000035">
    <property type="protein sequence ID" value="MBT1700141.1"/>
    <property type="molecule type" value="Genomic_DNA"/>
</dbReference>
<gene>
    <name evidence="1" type="ORF">KK083_24850</name>
</gene>
<evidence type="ECO:0008006" key="3">
    <source>
        <dbReference type="Google" id="ProtNLM"/>
    </source>
</evidence>
<reference evidence="1 2" key="1">
    <citation type="submission" date="2021-05" db="EMBL/GenBank/DDBJ databases">
        <title>A Polyphasic approach of four new species of the genus Ohtaekwangia: Ohtaekwangia histidinii sp. nov., Ohtaekwangia cretensis sp. nov., Ohtaekwangia indiensis sp. nov., Ohtaekwangia reichenbachii sp. nov. from diverse environment.</title>
        <authorList>
            <person name="Octaviana S."/>
        </authorList>
    </citation>
    <scope>NUCLEOTIDE SEQUENCE [LARGE SCALE GENOMIC DNA]</scope>
    <source>
        <strain evidence="1 2">PWU4</strain>
    </source>
</reference>
<accession>A0AAP2DPG1</accession>
<evidence type="ECO:0000313" key="2">
    <source>
        <dbReference type="Proteomes" id="UP001319200"/>
    </source>
</evidence>
<comment type="caution">
    <text evidence="1">The sequence shown here is derived from an EMBL/GenBank/DDBJ whole genome shotgun (WGS) entry which is preliminary data.</text>
</comment>
<dbReference type="AlphaFoldDB" id="A0AAP2DPG1"/>
<dbReference type="Proteomes" id="UP001319200">
    <property type="component" value="Unassembled WGS sequence"/>
</dbReference>
<proteinExistence type="predicted"/>
<evidence type="ECO:0000313" key="1">
    <source>
        <dbReference type="EMBL" id="MBT1700141.1"/>
    </source>
</evidence>
<dbReference type="RefSeq" id="WP_254168519.1">
    <property type="nucleotide sequence ID" value="NZ_JAHESF010000035.1"/>
</dbReference>
<dbReference type="Gene3D" id="2.160.20.120">
    <property type="match status" value="1"/>
</dbReference>
<sequence>MKLSNKILLGFFGFIFLYLTAVFAELRLTGIPNIMDDKNSIAETADISGITYLVLSDCNKEVKVIGSDQPRLEVRSFSGALLNKLKYGISGDTLTLSGFQSDISGTVGISVFVPRTGLKGITVKSTSGTIEGLQQESLQLSQNSGRIWMEDNKISNIQTDLSNGSTLSISKTPLDTLSARIDGSRLHVLAPVGLVQGTIENNSRLQLSELQEIQVKKDKNSHLFMYQ</sequence>